<name>A0A0B6CUR3_9GAMM</name>
<feature type="transmembrane region" description="Helical" evidence="1">
    <location>
        <begin position="7"/>
        <end position="25"/>
    </location>
</feature>
<accession>A0A0B6CUR3</accession>
<gene>
    <name evidence="2" type="ORF">LA55_652</name>
</gene>
<proteinExistence type="predicted"/>
<reference evidence="2 3" key="1">
    <citation type="journal article" date="2015" name="Genome Announc.">
        <title>Genome sequencing of 18 francisella strains to aid in assay development and testing.</title>
        <authorList>
            <person name="Johnson S.L."/>
            <person name="Daligault H.E."/>
            <person name="Davenport K.W."/>
            <person name="Coyne S.R."/>
            <person name="Frey K.G."/>
            <person name="Koroleva G.I."/>
            <person name="Broomall S.M."/>
            <person name="Bishop-Lilly K.A."/>
            <person name="Bruce D.C."/>
            <person name="Chertkov O."/>
            <person name="Freitas T."/>
            <person name="Jaissle J."/>
            <person name="Ladner J.T."/>
            <person name="Rosenzweig C.N."/>
            <person name="Gibbons H.S."/>
            <person name="Palacios G.F."/>
            <person name="Redden C.L."/>
            <person name="Xu Y."/>
            <person name="Minogue T.D."/>
            <person name="Chain P.S."/>
        </authorList>
    </citation>
    <scope>NUCLEOTIDE SEQUENCE [LARGE SCALE GENOMIC DNA]</scope>
    <source>
        <strain evidence="2 3">GA01-2794</strain>
    </source>
</reference>
<keyword evidence="1" id="KW-0812">Transmembrane</keyword>
<dbReference type="Gene3D" id="2.40.30.170">
    <property type="match status" value="1"/>
</dbReference>
<protein>
    <submittedName>
        <fullName evidence="2">HlyD secretion family protein</fullName>
    </submittedName>
</protein>
<dbReference type="STRING" id="28110.KU46_1179"/>
<keyword evidence="1" id="KW-1133">Transmembrane helix</keyword>
<dbReference type="PANTHER" id="PTHR30438">
    <property type="entry name" value="36 KDA ANTIGEN-RELATED"/>
    <property type="match status" value="1"/>
</dbReference>
<dbReference type="Proteomes" id="UP000031830">
    <property type="component" value="Chromosome"/>
</dbReference>
<dbReference type="EMBL" id="CP009440">
    <property type="protein sequence ID" value="AJI54244.1"/>
    <property type="molecule type" value="Genomic_DNA"/>
</dbReference>
<evidence type="ECO:0000313" key="2">
    <source>
        <dbReference type="EMBL" id="AJI54244.1"/>
    </source>
</evidence>
<dbReference type="AlphaFoldDB" id="A0A0B6CUR3"/>
<evidence type="ECO:0000256" key="1">
    <source>
        <dbReference type="SAM" id="Phobius"/>
    </source>
</evidence>
<keyword evidence="1" id="KW-0472">Membrane</keyword>
<dbReference type="RefSeq" id="WP_044525871.1">
    <property type="nucleotide sequence ID" value="NZ_CP009440.1"/>
</dbReference>
<evidence type="ECO:0000313" key="3">
    <source>
        <dbReference type="Proteomes" id="UP000031830"/>
    </source>
</evidence>
<dbReference type="KEGG" id="fpz:LA55_652"/>
<sequence length="323" mass="36543">MSVKKKIIILVAVVVLLFCGFIYYISGSNAKQIPGYVSTDIRYISSQESGRLLRLDVSQGEFVKEGQELFLIDSSKNQTLLDSNKFLYSASQAVSENMSKGKRQPYLEKTAIDISNAKANLAVASKEYQRQQMLLKDDSTSQKEFEQAQSKYIQANNQVEALEIMQIINNLPAREDLRNAVGFMSKFINSNSKYLQQKISSADVKSLENGYVYQIFYHKGEEVRAYSPVMTIINPEDVYIVFYLSKDDLARLHIGQTIDFITPNNKSLEAKVSYISQKAEYTPPLLYGINSDSEISFEVHAKVDYSANSSEIHIGEPIKVELR</sequence>
<organism evidence="2 3">
    <name type="scientific">Francisella philomiragia</name>
    <dbReference type="NCBI Taxonomy" id="28110"/>
    <lineage>
        <taxon>Bacteria</taxon>
        <taxon>Pseudomonadati</taxon>
        <taxon>Pseudomonadota</taxon>
        <taxon>Gammaproteobacteria</taxon>
        <taxon>Thiotrichales</taxon>
        <taxon>Francisellaceae</taxon>
        <taxon>Francisella</taxon>
    </lineage>
</organism>
<dbReference type="SUPFAM" id="SSF111369">
    <property type="entry name" value="HlyD-like secretion proteins"/>
    <property type="match status" value="1"/>
</dbReference>
<dbReference type="Gene3D" id="2.40.50.100">
    <property type="match status" value="1"/>
</dbReference>
<dbReference type="Gene3D" id="1.10.287.470">
    <property type="entry name" value="Helix hairpin bin"/>
    <property type="match status" value="1"/>
</dbReference>
<dbReference type="OrthoDB" id="8558741at2"/>